<evidence type="ECO:0000313" key="2">
    <source>
        <dbReference type="EMBL" id="MCT2041755.1"/>
    </source>
</evidence>
<gene>
    <name evidence="2" type="ORF">M3D15_00130</name>
</gene>
<feature type="region of interest" description="Disordered" evidence="1">
    <location>
        <begin position="821"/>
        <end position="871"/>
    </location>
</feature>
<dbReference type="EMBL" id="JALXSQ010000001">
    <property type="protein sequence ID" value="MCT2041755.1"/>
    <property type="molecule type" value="Genomic_DNA"/>
</dbReference>
<evidence type="ECO:0008006" key="4">
    <source>
        <dbReference type="Google" id="ProtNLM"/>
    </source>
</evidence>
<proteinExistence type="predicted"/>
<evidence type="ECO:0000256" key="1">
    <source>
        <dbReference type="SAM" id="MobiDB-lite"/>
    </source>
</evidence>
<protein>
    <recommendedName>
        <fullName evidence="4">Hemagglutinin</fullName>
    </recommendedName>
</protein>
<feature type="compositionally biased region" description="Pro residues" evidence="1">
    <location>
        <begin position="858"/>
        <end position="869"/>
    </location>
</feature>
<feature type="compositionally biased region" description="Low complexity" evidence="1">
    <location>
        <begin position="600"/>
        <end position="669"/>
    </location>
</feature>
<feature type="region of interest" description="Disordered" evidence="1">
    <location>
        <begin position="600"/>
        <end position="672"/>
    </location>
</feature>
<accession>A0ABT2HTV4</accession>
<reference evidence="2 3" key="1">
    <citation type="submission" date="2022-04" db="EMBL/GenBank/DDBJ databases">
        <title>Human microbiome associated bacterial genomes.</title>
        <authorList>
            <person name="Sandstrom S."/>
            <person name="Salamzade R."/>
            <person name="Kalan L.R."/>
        </authorList>
    </citation>
    <scope>NUCLEOTIDE SEQUENCE [LARGE SCALE GENOMIC DNA]</scope>
    <source>
        <strain evidence="3">p3-SID1799</strain>
    </source>
</reference>
<keyword evidence="3" id="KW-1185">Reference proteome</keyword>
<feature type="compositionally biased region" description="Low complexity" evidence="1">
    <location>
        <begin position="824"/>
        <end position="857"/>
    </location>
</feature>
<evidence type="ECO:0000313" key="3">
    <source>
        <dbReference type="Proteomes" id="UP001525379"/>
    </source>
</evidence>
<comment type="caution">
    <text evidence="2">The sequence shown here is derived from an EMBL/GenBank/DDBJ whole genome shotgun (WGS) entry which is preliminary data.</text>
</comment>
<dbReference type="Proteomes" id="UP001525379">
    <property type="component" value="Unassembled WGS sequence"/>
</dbReference>
<organism evidence="2 3">
    <name type="scientific">Pseudoclavibacter albus</name>
    <dbReference type="NCBI Taxonomy" id="272241"/>
    <lineage>
        <taxon>Bacteria</taxon>
        <taxon>Bacillati</taxon>
        <taxon>Actinomycetota</taxon>
        <taxon>Actinomycetes</taxon>
        <taxon>Micrococcales</taxon>
        <taxon>Microbacteriaceae</taxon>
        <taxon>Pseudoclavibacter</taxon>
    </lineage>
</organism>
<sequence length="894" mass="94146">MLRRILSLLTIAALAAGGFIALQSTSLLGLNKAEAADASAFRPGNLISDENFYNGNAMDHHQIYAFLSEFVAPGTGSSNALVNYVQSTPSMPANGYCDAYQGVPWGENASQIIDKVGKACHISQKALLVLLEKEQSLVSDAWPSNRQLTAATGFGCPDTAPCDSSYGGFFYQVYNAGRQIQYYKANPYEFNHIPFQTNNVLYNPDYGCGSSPVYIENYATAALYNYTPYQPNQAALNNLYGEGDGCSAYGNRNFWRMYTDWFGDPHNAPAAQEPNADLIKGDKSDDIFLYAGGTRYYIPANLADDLTKLGKPQVLPQTKVNSLPWGAWVSNVVVNDRQQPRFISNNGTWALAHCQMAEDYGTPCNKAAHMQDSQLNKLDQKGILTSFVKQPNGLIYLVQSGTKREVPSLDQLKGMGFDTTTTTLPDGTLDYLPTGDPVAGWGVITTDLNQKANRAVLDGYQTHPLGGGAAKFSYFASTATMTSESLGKFDQGDTVTGLVSTGDKSYILTDKGLAEVDPKAYGATPAAKVRTSFVNNLPSVKPITGAHLIKGDGRTEVVLVDNGTRTVFPNAEAAQQEATKRGISTAITVTTTALVDSIPTATAKPTPTATAAPNATPTPTTTAMPSATPTATPSATPSATATAKPSTTPAATGTSTAEPSASASTAPSAQAVEQLAEGEVITNEDGTGTWIVDGDRLLQIATPAVAQDLGLELSAPRTVNDATFASFKGRFEPLYTSAVRCDGKTFVGLDGELVPFANTTIEQAYKLNHVDISNALCDKLVISTTRSIDTTRVESASGKIYEAVNGQLRELLNDEPLAAHEGDASAAPTATATATAAATATATPTASATPSLSASPAPTAPAEPAPADPATPKAIRLPAAITSIMPKTSTTTTN</sequence>
<dbReference type="RefSeq" id="WP_260103552.1">
    <property type="nucleotide sequence ID" value="NZ_JALXSQ010000001.1"/>
</dbReference>
<name>A0ABT2HTV4_9MICO</name>